<comment type="caution">
    <text evidence="2">The sequence shown here is derived from an EMBL/GenBank/DDBJ whole genome shotgun (WGS) entry which is preliminary data.</text>
</comment>
<proteinExistence type="predicted"/>
<accession>A0A0F4KR17</accession>
<dbReference type="HOGENOM" id="CLU_672321_0_0_9"/>
<evidence type="ECO:0000313" key="3">
    <source>
        <dbReference type="Proteomes" id="UP000033695"/>
    </source>
</evidence>
<organism evidence="2 3">
    <name type="scientific">Bombilactobacillus mellis</name>
    <dbReference type="NCBI Taxonomy" id="1218508"/>
    <lineage>
        <taxon>Bacteria</taxon>
        <taxon>Bacillati</taxon>
        <taxon>Bacillota</taxon>
        <taxon>Bacilli</taxon>
        <taxon>Lactobacillales</taxon>
        <taxon>Lactobacillaceae</taxon>
        <taxon>Bombilactobacillus</taxon>
    </lineage>
</organism>
<dbReference type="AlphaFoldDB" id="A0A0F4KR17"/>
<dbReference type="Proteomes" id="UP000033695">
    <property type="component" value="Unassembled WGS sequence"/>
</dbReference>
<dbReference type="InterPro" id="IPR046921">
    <property type="entry name" value="ABC-3C_CTD11"/>
</dbReference>
<name>A0A0F4KR17_9LACO</name>
<feature type="domain" description="ABC-three component systems C-terminal" evidence="1">
    <location>
        <begin position="268"/>
        <end position="403"/>
    </location>
</feature>
<dbReference type="Pfam" id="PF20277">
    <property type="entry name" value="CTD11"/>
    <property type="match status" value="1"/>
</dbReference>
<evidence type="ECO:0000259" key="1">
    <source>
        <dbReference type="Pfam" id="PF20277"/>
    </source>
</evidence>
<gene>
    <name evidence="2" type="ORF">JG29_08870</name>
</gene>
<dbReference type="PATRIC" id="fig|1218508.4.peg.864"/>
<dbReference type="EMBL" id="JXBZ01000008">
    <property type="protein sequence ID" value="KJY48488.1"/>
    <property type="molecule type" value="Genomic_DNA"/>
</dbReference>
<evidence type="ECO:0000313" key="2">
    <source>
        <dbReference type="EMBL" id="KJY48488.1"/>
    </source>
</evidence>
<reference evidence="2 3" key="1">
    <citation type="submission" date="2014-12" db="EMBL/GenBank/DDBJ databases">
        <title>Comparative genomics of the lactic acid bacteria isolated from the honey bee gut.</title>
        <authorList>
            <person name="Ellegaard K.M."/>
            <person name="Tamarit D."/>
            <person name="Javelind E."/>
            <person name="Olofsson T."/>
            <person name="Andersson S.G."/>
            <person name="Vasquez A."/>
        </authorList>
    </citation>
    <scope>NUCLEOTIDE SEQUENCE [LARGE SCALE GENOMIC DNA]</scope>
    <source>
        <strain evidence="2 3">Hon2</strain>
    </source>
</reference>
<dbReference type="RefSeq" id="WP_045922759.1">
    <property type="nucleotide sequence ID" value="NZ_JAAEEA010000001.1"/>
</dbReference>
<protein>
    <recommendedName>
        <fullName evidence="1">ABC-three component systems C-terminal domain-containing protein</fullName>
    </recommendedName>
</protein>
<sequence>MNLNQFFRIFYKEFGQGSSLPDYFIELVGTFIREPVTHKERVLDQVDKFNPLNDEQLVKRSTISSWLNRNGGKVRNMGRAVAERIYALRDTDKFQQYFENNASIEQCRSVLKQLRNFHFSADEDDCFKISSHIFEKIIEFRTKKKNDVNPEDIELTSFVQDTDIFFLREVGNRCPLCHKLLIKKKNGKNVPQYRITSIFPYWLDQDILGSFEIIKKAPKELDADDNKISLCLNCANSYEKAPEIDEYSKLLKIKKEAINRFDLENQLIGINLEHEVAQVVEKIANLHQQSTDDIDLVMNPVSVKEKLPQNYLLQREITNQVQYYYNIINREFINLSRTDGIEFDEVCEEVRFAFIKVKKFKETKEEQFEAMVDWMQQTLGFYDDRRLACKCVTSFFVQNCEVFEQNAIA</sequence>
<dbReference type="OrthoDB" id="3266795at2"/>
<keyword evidence="3" id="KW-1185">Reference proteome</keyword>